<evidence type="ECO:0000313" key="1">
    <source>
        <dbReference type="EMBL" id="GER04821.1"/>
    </source>
</evidence>
<reference evidence="1 2" key="1">
    <citation type="submission" date="2019-09" db="EMBL/GenBank/DDBJ databases">
        <title>NBRP : Genome information of microbial organism related human and environment.</title>
        <authorList>
            <person name="Hattori M."/>
            <person name="Oshima K."/>
            <person name="Inaba H."/>
            <person name="Suda W."/>
            <person name="Sakamoto M."/>
            <person name="Iino T."/>
            <person name="Kitahara M."/>
            <person name="Oshida Y."/>
            <person name="Iida T."/>
            <person name="Kudo T."/>
            <person name="Itoh T."/>
            <person name="Ohkuma M."/>
        </authorList>
    </citation>
    <scope>NUCLEOTIDE SEQUENCE [LARGE SCALE GENOMIC DNA]</scope>
    <source>
        <strain evidence="1 2">Q-1</strain>
    </source>
</reference>
<protein>
    <submittedName>
        <fullName evidence="1">Uncharacterized protein</fullName>
    </submittedName>
</protein>
<gene>
    <name evidence="1" type="ORF">JCM17846_25030</name>
</gene>
<proteinExistence type="predicted"/>
<keyword evidence="2" id="KW-1185">Reference proteome</keyword>
<dbReference type="Proteomes" id="UP000324996">
    <property type="component" value="Unassembled WGS sequence"/>
</dbReference>
<organism evidence="1 2">
    <name type="scientific">Iodidimonas nitroreducens</name>
    <dbReference type="NCBI Taxonomy" id="1236968"/>
    <lineage>
        <taxon>Bacteria</taxon>
        <taxon>Pseudomonadati</taxon>
        <taxon>Pseudomonadota</taxon>
        <taxon>Alphaproteobacteria</taxon>
        <taxon>Iodidimonadales</taxon>
        <taxon>Iodidimonadaceae</taxon>
        <taxon>Iodidimonas</taxon>
    </lineage>
</organism>
<evidence type="ECO:0000313" key="2">
    <source>
        <dbReference type="Proteomes" id="UP000324996"/>
    </source>
</evidence>
<sequence>MLLLAQAATKQTASKASALIIMPVPLHQSGSFYVPLAGLSQNGYAFYITYGFHSVNIVQNVSEQENPDLIQIA</sequence>
<accession>A0A5A7N912</accession>
<dbReference type="EMBL" id="BKCN01000014">
    <property type="protein sequence ID" value="GER04821.1"/>
    <property type="molecule type" value="Genomic_DNA"/>
</dbReference>
<name>A0A5A7N912_9PROT</name>
<comment type="caution">
    <text evidence="1">The sequence shown here is derived from an EMBL/GenBank/DDBJ whole genome shotgun (WGS) entry which is preliminary data.</text>
</comment>
<dbReference type="AlphaFoldDB" id="A0A5A7N912"/>